<dbReference type="CDD" id="cd06171">
    <property type="entry name" value="Sigma70_r4"/>
    <property type="match status" value="1"/>
</dbReference>
<dbReference type="InterPro" id="IPR007627">
    <property type="entry name" value="RNA_pol_sigma70_r2"/>
</dbReference>
<evidence type="ECO:0000259" key="8">
    <source>
        <dbReference type="PROSITE" id="PS00716"/>
    </source>
</evidence>
<dbReference type="SUPFAM" id="SSF88946">
    <property type="entry name" value="Sigma2 domain of RNA polymerase sigma factors"/>
    <property type="match status" value="1"/>
</dbReference>
<dbReference type="GO" id="GO:0006352">
    <property type="term" value="P:DNA-templated transcription initiation"/>
    <property type="evidence" value="ECO:0007669"/>
    <property type="project" value="InterPro"/>
</dbReference>
<dbReference type="PRINTS" id="PR00046">
    <property type="entry name" value="SIGMA70FCT"/>
</dbReference>
<evidence type="ECO:0000256" key="3">
    <source>
        <dbReference type="ARBA" id="ARBA00023125"/>
    </source>
</evidence>
<dbReference type="Gene3D" id="1.10.10.10">
    <property type="entry name" value="Winged helix-like DNA-binding domain superfamily/Winged helix DNA-binding domain"/>
    <property type="match status" value="2"/>
</dbReference>
<evidence type="ECO:0000259" key="7">
    <source>
        <dbReference type="PROSITE" id="PS00715"/>
    </source>
</evidence>
<dbReference type="InterPro" id="IPR009042">
    <property type="entry name" value="RNA_pol_sigma70_r1_2"/>
</dbReference>
<evidence type="ECO:0000256" key="2">
    <source>
        <dbReference type="ARBA" id="ARBA00023082"/>
    </source>
</evidence>
<dbReference type="Pfam" id="PF04545">
    <property type="entry name" value="Sigma70_r4"/>
    <property type="match status" value="1"/>
</dbReference>
<name>A0A7C1FYP9_THERO</name>
<dbReference type="Pfam" id="PF04542">
    <property type="entry name" value="Sigma70_r2"/>
    <property type="match status" value="1"/>
</dbReference>
<evidence type="ECO:0000313" key="9">
    <source>
        <dbReference type="EMBL" id="HEF66127.1"/>
    </source>
</evidence>
<keyword evidence="4 5" id="KW-0804">Transcription</keyword>
<reference evidence="9" key="1">
    <citation type="journal article" date="2020" name="mSystems">
        <title>Genome- and Community-Level Interaction Insights into Carbon Utilization and Element Cycling Functions of Hydrothermarchaeota in Hydrothermal Sediment.</title>
        <authorList>
            <person name="Zhou Z."/>
            <person name="Liu Y."/>
            <person name="Xu W."/>
            <person name="Pan J."/>
            <person name="Luo Z.H."/>
            <person name="Li M."/>
        </authorList>
    </citation>
    <scope>NUCLEOTIDE SEQUENCE [LARGE SCALE GENOMIC DNA]</scope>
    <source>
        <strain evidence="9">SpSt-222</strain>
    </source>
</reference>
<dbReference type="InterPro" id="IPR007630">
    <property type="entry name" value="RNA_pol_sigma70_r4"/>
</dbReference>
<dbReference type="PANTHER" id="PTHR30603">
    <property type="entry name" value="RNA POLYMERASE SIGMA FACTOR RPO"/>
    <property type="match status" value="1"/>
</dbReference>
<accession>A0A7C1FYP9</accession>
<dbReference type="EMBL" id="DSJL01000011">
    <property type="protein sequence ID" value="HEF66127.1"/>
    <property type="molecule type" value="Genomic_DNA"/>
</dbReference>
<dbReference type="Pfam" id="PF04539">
    <property type="entry name" value="Sigma70_r3"/>
    <property type="match status" value="1"/>
</dbReference>
<comment type="caution">
    <text evidence="9">The sequence shown here is derived from an EMBL/GenBank/DDBJ whole genome shotgun (WGS) entry which is preliminary data.</text>
</comment>
<gene>
    <name evidence="9" type="ORF">ENP47_11125</name>
</gene>
<dbReference type="InterPro" id="IPR036388">
    <property type="entry name" value="WH-like_DNA-bd_sf"/>
</dbReference>
<dbReference type="InterPro" id="IPR014284">
    <property type="entry name" value="RNA_pol_sigma-70_dom"/>
</dbReference>
<protein>
    <recommendedName>
        <fullName evidence="5">RNA polymerase sigma factor</fullName>
    </recommendedName>
</protein>
<dbReference type="InterPro" id="IPR050239">
    <property type="entry name" value="Sigma-70_RNA_pol_init_factors"/>
</dbReference>
<dbReference type="GO" id="GO:0003677">
    <property type="term" value="F:DNA binding"/>
    <property type="evidence" value="ECO:0007669"/>
    <property type="project" value="UniProtKB-KW"/>
</dbReference>
<dbReference type="InterPro" id="IPR013325">
    <property type="entry name" value="RNA_pol_sigma_r2"/>
</dbReference>
<evidence type="ECO:0000256" key="1">
    <source>
        <dbReference type="ARBA" id="ARBA00023015"/>
    </source>
</evidence>
<feature type="region of interest" description="Disordered" evidence="6">
    <location>
        <begin position="229"/>
        <end position="248"/>
    </location>
</feature>
<organism evidence="9">
    <name type="scientific">Thermomicrobium roseum</name>
    <dbReference type="NCBI Taxonomy" id="500"/>
    <lineage>
        <taxon>Bacteria</taxon>
        <taxon>Pseudomonadati</taxon>
        <taxon>Thermomicrobiota</taxon>
        <taxon>Thermomicrobia</taxon>
        <taxon>Thermomicrobiales</taxon>
        <taxon>Thermomicrobiaceae</taxon>
        <taxon>Thermomicrobium</taxon>
    </lineage>
</organism>
<dbReference type="Pfam" id="PF00140">
    <property type="entry name" value="Sigma70_r1_2"/>
    <property type="match status" value="1"/>
</dbReference>
<keyword evidence="3 5" id="KW-0238">DNA-binding</keyword>
<keyword evidence="2 5" id="KW-0731">Sigma factor</keyword>
<dbReference type="InterPro" id="IPR013324">
    <property type="entry name" value="RNA_pol_sigma_r3/r4-like"/>
</dbReference>
<keyword evidence="1 5" id="KW-0805">Transcription regulation</keyword>
<feature type="domain" description="RNA polymerase sigma-70" evidence="8">
    <location>
        <begin position="296"/>
        <end position="322"/>
    </location>
</feature>
<dbReference type="InterPro" id="IPR000943">
    <property type="entry name" value="RNA_pol_sigma70"/>
</dbReference>
<dbReference type="SUPFAM" id="SSF88659">
    <property type="entry name" value="Sigma3 and sigma4 domains of RNA polymerase sigma factors"/>
    <property type="match status" value="2"/>
</dbReference>
<evidence type="ECO:0000256" key="4">
    <source>
        <dbReference type="ARBA" id="ARBA00023163"/>
    </source>
</evidence>
<dbReference type="PROSITE" id="PS00715">
    <property type="entry name" value="SIGMA70_1"/>
    <property type="match status" value="1"/>
</dbReference>
<feature type="domain" description="RNA polymerase sigma-70" evidence="7">
    <location>
        <begin position="127"/>
        <end position="140"/>
    </location>
</feature>
<comment type="function">
    <text evidence="5">Sigma factors are initiation factors that promote the attachment of RNA polymerase to specific initiation sites and are then released.</text>
</comment>
<dbReference type="NCBIfam" id="TIGR02937">
    <property type="entry name" value="sigma70-ECF"/>
    <property type="match status" value="1"/>
</dbReference>
<dbReference type="AlphaFoldDB" id="A0A7C1FYP9"/>
<proteinExistence type="inferred from homology"/>
<evidence type="ECO:0000256" key="6">
    <source>
        <dbReference type="SAM" id="MobiDB-lite"/>
    </source>
</evidence>
<dbReference type="PANTHER" id="PTHR30603:SF47">
    <property type="entry name" value="RNA POLYMERASE SIGMA FACTOR SIGD, CHLOROPLASTIC"/>
    <property type="match status" value="1"/>
</dbReference>
<dbReference type="InterPro" id="IPR007624">
    <property type="entry name" value="RNA_pol_sigma70_r3"/>
</dbReference>
<evidence type="ECO:0000256" key="5">
    <source>
        <dbReference type="RuleBase" id="RU362124"/>
    </source>
</evidence>
<comment type="similarity">
    <text evidence="5">Belongs to the sigma-70 factor family.</text>
</comment>
<dbReference type="Gene3D" id="1.10.601.10">
    <property type="entry name" value="RNA Polymerase Primary Sigma Factor"/>
    <property type="match status" value="1"/>
</dbReference>
<sequence>MTERELQELLELEELVAAEGLEEVEEFEEIEETDDLIDQAANDAVYRYFREVGGHRLLTHQEEIEYSRAVRAGLAARKRIEAGEDTPELRELVRKGMEARETLIRHNLRLVVSIAKRYRSSELPLIDLIQEGNIGLMTAVERYDPELGYRFSTYATFWIRQAIGRAVANLSRTIRVPVHMHDLIAKIRRAEAQIEQQKGRPATNEELAELLGIDVTRIEQARTQIPRTSSLDKPIGEDGESTIGDLLPDPRSEDVVEEALTNAIREQIRRSLEQLTERERTVLVMRFGLDGEQPRTLAEIADALKISRERVRQVEKEALAKLRNSDLRLLASAA</sequence>
<dbReference type="GO" id="GO:0016987">
    <property type="term" value="F:sigma factor activity"/>
    <property type="evidence" value="ECO:0007669"/>
    <property type="project" value="UniProtKB-KW"/>
</dbReference>
<dbReference type="PROSITE" id="PS00716">
    <property type="entry name" value="SIGMA70_2"/>
    <property type="match status" value="1"/>
</dbReference>